<reference evidence="3" key="1">
    <citation type="journal article" date="2019" name="Int. J. Syst. Evol. Microbiol.">
        <title>The Global Catalogue of Microorganisms (GCM) 10K type strain sequencing project: providing services to taxonomists for standard genome sequencing and annotation.</title>
        <authorList>
            <consortium name="The Broad Institute Genomics Platform"/>
            <consortium name="The Broad Institute Genome Sequencing Center for Infectious Disease"/>
            <person name="Wu L."/>
            <person name="Ma J."/>
        </authorList>
    </citation>
    <scope>NUCLEOTIDE SEQUENCE [LARGE SCALE GENOMIC DNA]</scope>
    <source>
        <strain evidence="3">CCUG 58127</strain>
    </source>
</reference>
<dbReference type="EMBL" id="JBHSWH010000001">
    <property type="protein sequence ID" value="MFC6705131.1"/>
    <property type="molecule type" value="Genomic_DNA"/>
</dbReference>
<comment type="caution">
    <text evidence="2">The sequence shown here is derived from an EMBL/GenBank/DDBJ whole genome shotgun (WGS) entry which is preliminary data.</text>
</comment>
<proteinExistence type="predicted"/>
<evidence type="ECO:0000313" key="2">
    <source>
        <dbReference type="EMBL" id="MFC6705131.1"/>
    </source>
</evidence>
<dbReference type="Proteomes" id="UP001596298">
    <property type="component" value="Unassembled WGS sequence"/>
</dbReference>
<accession>A0ABW2AFG6</accession>
<sequence>MCDNADGTLSLFTTLIESAAPYQASYDDSSPAALASLYRELSYNDIHRDPNRMGSDADRNTELLLKNPMA</sequence>
<keyword evidence="3" id="KW-1185">Reference proteome</keyword>
<evidence type="ECO:0000313" key="3">
    <source>
        <dbReference type="Proteomes" id="UP001596298"/>
    </source>
</evidence>
<gene>
    <name evidence="2" type="ORF">ACFQDH_07590</name>
</gene>
<protein>
    <submittedName>
        <fullName evidence="2">Uncharacterized protein</fullName>
    </submittedName>
</protein>
<organism evidence="2 3">
    <name type="scientific">Flexivirga alba</name>
    <dbReference type="NCBI Taxonomy" id="702742"/>
    <lineage>
        <taxon>Bacteria</taxon>
        <taxon>Bacillati</taxon>
        <taxon>Actinomycetota</taxon>
        <taxon>Actinomycetes</taxon>
        <taxon>Micrococcales</taxon>
        <taxon>Dermacoccaceae</taxon>
        <taxon>Flexivirga</taxon>
    </lineage>
</organism>
<feature type="region of interest" description="Disordered" evidence="1">
    <location>
        <begin position="49"/>
        <end position="70"/>
    </location>
</feature>
<dbReference type="RefSeq" id="WP_382399994.1">
    <property type="nucleotide sequence ID" value="NZ_JBHSWH010000001.1"/>
</dbReference>
<name>A0ABW2AFG6_9MICO</name>
<feature type="compositionally biased region" description="Basic and acidic residues" evidence="1">
    <location>
        <begin position="49"/>
        <end position="61"/>
    </location>
</feature>
<evidence type="ECO:0000256" key="1">
    <source>
        <dbReference type="SAM" id="MobiDB-lite"/>
    </source>
</evidence>